<proteinExistence type="inferred from homology"/>
<evidence type="ECO:0000256" key="4">
    <source>
        <dbReference type="ARBA" id="ARBA00022801"/>
    </source>
</evidence>
<dbReference type="InterPro" id="IPR014721">
    <property type="entry name" value="Ribsml_uS5_D2-typ_fold_subgr"/>
</dbReference>
<gene>
    <name evidence="6 8" type="primary">rnpA</name>
    <name evidence="8" type="ORF">KC660_01505</name>
</gene>
<keyword evidence="4 6" id="KW-0378">Hydrolase</keyword>
<comment type="function">
    <text evidence="6">RNaseP catalyzes the removal of the 5'-leader sequence from pre-tRNA to produce the mature 5'-terminus. It can also cleave other RNA substrates such as 4.5S RNA. The protein component plays an auxiliary but essential role in vivo by binding to the 5'-leader sequence and broadening the substrate specificity of the ribozyme.</text>
</comment>
<dbReference type="GO" id="GO:0000049">
    <property type="term" value="F:tRNA binding"/>
    <property type="evidence" value="ECO:0007669"/>
    <property type="project" value="UniProtKB-UniRule"/>
</dbReference>
<comment type="catalytic activity">
    <reaction evidence="6">
        <text>Endonucleolytic cleavage of RNA, removing 5'-extranucleotides from tRNA precursor.</text>
        <dbReference type="EC" id="3.1.26.5"/>
    </reaction>
</comment>
<dbReference type="EC" id="3.1.26.5" evidence="6 7"/>
<evidence type="ECO:0000256" key="6">
    <source>
        <dbReference type="HAMAP-Rule" id="MF_00227"/>
    </source>
</evidence>
<keyword evidence="1 6" id="KW-0819">tRNA processing</keyword>
<dbReference type="GO" id="GO:0030677">
    <property type="term" value="C:ribonuclease P complex"/>
    <property type="evidence" value="ECO:0007669"/>
    <property type="project" value="TreeGrafter"/>
</dbReference>
<dbReference type="InterPro" id="IPR020568">
    <property type="entry name" value="Ribosomal_Su5_D2-typ_SF"/>
</dbReference>
<dbReference type="PANTHER" id="PTHR33992:SF1">
    <property type="entry name" value="RIBONUCLEASE P PROTEIN COMPONENT"/>
    <property type="match status" value="1"/>
</dbReference>
<dbReference type="GO" id="GO:0004526">
    <property type="term" value="F:ribonuclease P activity"/>
    <property type="evidence" value="ECO:0007669"/>
    <property type="project" value="UniProtKB-UniRule"/>
</dbReference>
<dbReference type="Gene3D" id="3.30.230.10">
    <property type="match status" value="1"/>
</dbReference>
<dbReference type="Pfam" id="PF00825">
    <property type="entry name" value="Ribonuclease_P"/>
    <property type="match status" value="1"/>
</dbReference>
<evidence type="ECO:0000256" key="1">
    <source>
        <dbReference type="ARBA" id="ARBA00022694"/>
    </source>
</evidence>
<keyword evidence="2 6" id="KW-0540">Nuclease</keyword>
<keyword evidence="5 6" id="KW-0694">RNA-binding</keyword>
<keyword evidence="3 6" id="KW-0255">Endonuclease</keyword>
<comment type="similarity">
    <text evidence="6">Belongs to the RnpA family.</text>
</comment>
<dbReference type="NCBIfam" id="TIGR00188">
    <property type="entry name" value="rnpA"/>
    <property type="match status" value="1"/>
</dbReference>
<organism evidence="8 9">
    <name type="scientific">Candidatus Dojkabacteria bacterium</name>
    <dbReference type="NCBI Taxonomy" id="2099670"/>
    <lineage>
        <taxon>Bacteria</taxon>
        <taxon>Candidatus Dojkabacteria</taxon>
    </lineage>
</organism>
<sequence length="121" mass="14211">MLPKQYRLSLKRDFQNVLSNGERLNNRYFGLRTNENDSNPNSRFAFIVGKKVEKSAVRRNLIKRRLRSIVLRNLNLLNENLKHDVIIIAFPSITNVSFSELETEVVKSLINKKIFIRDEHS</sequence>
<evidence type="ECO:0000256" key="5">
    <source>
        <dbReference type="ARBA" id="ARBA00022884"/>
    </source>
</evidence>
<dbReference type="AlphaFoldDB" id="A0A955RI61"/>
<dbReference type="PANTHER" id="PTHR33992">
    <property type="entry name" value="RIBONUCLEASE P PROTEIN COMPONENT"/>
    <property type="match status" value="1"/>
</dbReference>
<dbReference type="HAMAP" id="MF_00227">
    <property type="entry name" value="RNase_P"/>
    <property type="match status" value="1"/>
</dbReference>
<dbReference type="InterPro" id="IPR000100">
    <property type="entry name" value="RNase_P"/>
</dbReference>
<name>A0A955RI61_9BACT</name>
<comment type="subunit">
    <text evidence="6">Consists of a catalytic RNA component (M1 or rnpB) and a protein subunit.</text>
</comment>
<reference evidence="8" key="1">
    <citation type="submission" date="2020-04" db="EMBL/GenBank/DDBJ databases">
        <authorList>
            <person name="Zhang T."/>
        </authorList>
    </citation>
    <scope>NUCLEOTIDE SEQUENCE</scope>
    <source>
        <strain evidence="8">HKST-UBA10</strain>
    </source>
</reference>
<dbReference type="SUPFAM" id="SSF54211">
    <property type="entry name" value="Ribosomal protein S5 domain 2-like"/>
    <property type="match status" value="1"/>
</dbReference>
<evidence type="ECO:0000256" key="2">
    <source>
        <dbReference type="ARBA" id="ARBA00022722"/>
    </source>
</evidence>
<dbReference type="GO" id="GO:0042781">
    <property type="term" value="F:3'-tRNA processing endoribonuclease activity"/>
    <property type="evidence" value="ECO:0007669"/>
    <property type="project" value="TreeGrafter"/>
</dbReference>
<protein>
    <recommendedName>
        <fullName evidence="6 7">Ribonuclease P protein component</fullName>
        <shortName evidence="6">RNase P protein</shortName>
        <shortName evidence="6">RNaseP protein</shortName>
        <ecNumber evidence="6 7">3.1.26.5</ecNumber>
    </recommendedName>
    <alternativeName>
        <fullName evidence="6">Protein C5</fullName>
    </alternativeName>
</protein>
<evidence type="ECO:0000256" key="7">
    <source>
        <dbReference type="NCBIfam" id="TIGR00188"/>
    </source>
</evidence>
<evidence type="ECO:0000313" key="9">
    <source>
        <dbReference type="Proteomes" id="UP000782843"/>
    </source>
</evidence>
<reference evidence="8" key="2">
    <citation type="journal article" date="2021" name="Microbiome">
        <title>Successional dynamics and alternative stable states in a saline activated sludge microbial community over 9 years.</title>
        <authorList>
            <person name="Wang Y."/>
            <person name="Ye J."/>
            <person name="Ju F."/>
            <person name="Liu L."/>
            <person name="Boyd J.A."/>
            <person name="Deng Y."/>
            <person name="Parks D.H."/>
            <person name="Jiang X."/>
            <person name="Yin X."/>
            <person name="Woodcroft B.J."/>
            <person name="Tyson G.W."/>
            <person name="Hugenholtz P."/>
            <person name="Polz M.F."/>
            <person name="Zhang T."/>
        </authorList>
    </citation>
    <scope>NUCLEOTIDE SEQUENCE</scope>
    <source>
        <strain evidence="8">HKST-UBA10</strain>
    </source>
</reference>
<dbReference type="EMBL" id="JAGQLG010000053">
    <property type="protein sequence ID" value="MCA9382065.1"/>
    <property type="molecule type" value="Genomic_DNA"/>
</dbReference>
<evidence type="ECO:0000256" key="3">
    <source>
        <dbReference type="ARBA" id="ARBA00022759"/>
    </source>
</evidence>
<dbReference type="Proteomes" id="UP000782843">
    <property type="component" value="Unassembled WGS sequence"/>
</dbReference>
<dbReference type="GO" id="GO:0001682">
    <property type="term" value="P:tRNA 5'-leader removal"/>
    <property type="evidence" value="ECO:0007669"/>
    <property type="project" value="UniProtKB-UniRule"/>
</dbReference>
<accession>A0A955RI61</accession>
<evidence type="ECO:0000313" key="8">
    <source>
        <dbReference type="EMBL" id="MCA9382065.1"/>
    </source>
</evidence>
<comment type="caution">
    <text evidence="8">The sequence shown here is derived from an EMBL/GenBank/DDBJ whole genome shotgun (WGS) entry which is preliminary data.</text>
</comment>